<dbReference type="RefSeq" id="WP_133867783.1">
    <property type="nucleotide sequence ID" value="NZ_SOAU01000001.1"/>
</dbReference>
<dbReference type="InterPro" id="IPR038611">
    <property type="entry name" value="Arr_sf"/>
</dbReference>
<name>A0A4R7HXK1_9ACTN</name>
<reference evidence="2 3" key="1">
    <citation type="submission" date="2019-03" db="EMBL/GenBank/DDBJ databases">
        <title>Sequencing the genomes of 1000 actinobacteria strains.</title>
        <authorList>
            <person name="Klenk H.-P."/>
        </authorList>
    </citation>
    <scope>NUCLEOTIDE SEQUENCE [LARGE SCALE GENOMIC DNA]</scope>
    <source>
        <strain evidence="2 3">DSM 18936</strain>
    </source>
</reference>
<comment type="caution">
    <text evidence="2">The sequence shown here is derived from an EMBL/GenBank/DDBJ whole genome shotgun (WGS) entry which is preliminary data.</text>
</comment>
<protein>
    <submittedName>
        <fullName evidence="2">Rifampin ADP-ribosylating transferase</fullName>
    </submittedName>
</protein>
<dbReference type="OrthoDB" id="5509356at2"/>
<gene>
    <name evidence="2" type="ORF">BDK89_0894</name>
</gene>
<keyword evidence="2" id="KW-0808">Transferase</keyword>
<proteinExistence type="predicted"/>
<feature type="domain" description="Rifampin ADP-ribosyltransferase" evidence="1">
    <location>
        <begin position="27"/>
        <end position="129"/>
    </location>
</feature>
<dbReference type="Pfam" id="PF12120">
    <property type="entry name" value="Arr-ms"/>
    <property type="match status" value="1"/>
</dbReference>
<sequence length="157" mass="17406">MTNDPTGAADDWIPVTFDDCDHVTGPFFHGTARSFAAGDDVLVGQRSNYQDGRISNHVYFSALVETAVWGAELATSLTGSAERGHVYVVEPTGPFEDDPNVTNKRFPGNITQSYRTRQPMRVVREVDDWDGHPPEVLQGMLDNLARLREQGLDVIED</sequence>
<dbReference type="InterPro" id="IPR021975">
    <property type="entry name" value="Rifampin_Arr"/>
</dbReference>
<evidence type="ECO:0000313" key="2">
    <source>
        <dbReference type="EMBL" id="TDT15324.1"/>
    </source>
</evidence>
<dbReference type="NCBIfam" id="NF033144">
    <property type="entry name" value="rifampin_ARR"/>
    <property type="match status" value="1"/>
</dbReference>
<accession>A0A4R7HXK1</accession>
<dbReference type="EMBL" id="SOAU01000001">
    <property type="protein sequence ID" value="TDT15324.1"/>
    <property type="molecule type" value="Genomic_DNA"/>
</dbReference>
<dbReference type="Proteomes" id="UP000294558">
    <property type="component" value="Unassembled WGS sequence"/>
</dbReference>
<dbReference type="GO" id="GO:0016740">
    <property type="term" value="F:transferase activity"/>
    <property type="evidence" value="ECO:0007669"/>
    <property type="project" value="UniProtKB-KW"/>
</dbReference>
<dbReference type="AlphaFoldDB" id="A0A4R7HXK1"/>
<keyword evidence="3" id="KW-1185">Reference proteome</keyword>
<dbReference type="Gene3D" id="3.20.170.40">
    <property type="entry name" value="Rifampin ADP-ribosyltransferase domain"/>
    <property type="match status" value="1"/>
</dbReference>
<evidence type="ECO:0000313" key="3">
    <source>
        <dbReference type="Proteomes" id="UP000294558"/>
    </source>
</evidence>
<evidence type="ECO:0000259" key="1">
    <source>
        <dbReference type="Pfam" id="PF12120"/>
    </source>
</evidence>
<organism evidence="2 3">
    <name type="scientific">Ilumatobacter fluminis</name>
    <dbReference type="NCBI Taxonomy" id="467091"/>
    <lineage>
        <taxon>Bacteria</taxon>
        <taxon>Bacillati</taxon>
        <taxon>Actinomycetota</taxon>
        <taxon>Acidimicrobiia</taxon>
        <taxon>Acidimicrobiales</taxon>
        <taxon>Ilumatobacteraceae</taxon>
        <taxon>Ilumatobacter</taxon>
    </lineage>
</organism>